<feature type="region of interest" description="Disordered" evidence="2">
    <location>
        <begin position="1318"/>
        <end position="1396"/>
    </location>
</feature>
<evidence type="ECO:0000313" key="5">
    <source>
        <dbReference type="Proteomes" id="UP001189429"/>
    </source>
</evidence>
<dbReference type="Pfam" id="PF00078">
    <property type="entry name" value="RVT_1"/>
    <property type="match status" value="1"/>
</dbReference>
<feature type="region of interest" description="Disordered" evidence="2">
    <location>
        <begin position="559"/>
        <end position="619"/>
    </location>
</feature>
<evidence type="ECO:0000259" key="3">
    <source>
        <dbReference type="Pfam" id="PF00078"/>
    </source>
</evidence>
<dbReference type="Gene3D" id="3.10.10.10">
    <property type="entry name" value="HIV Type 1 Reverse Transcriptase, subunit A, domain 1"/>
    <property type="match status" value="1"/>
</dbReference>
<protein>
    <recommendedName>
        <fullName evidence="3">Reverse transcriptase domain-containing protein</fullName>
    </recommendedName>
</protein>
<dbReference type="SUPFAM" id="SSF56672">
    <property type="entry name" value="DNA/RNA polymerases"/>
    <property type="match status" value="1"/>
</dbReference>
<dbReference type="InterPro" id="IPR043502">
    <property type="entry name" value="DNA/RNA_pol_sf"/>
</dbReference>
<feature type="compositionally biased region" description="Low complexity" evidence="2">
    <location>
        <begin position="1337"/>
        <end position="1351"/>
    </location>
</feature>
<feature type="region of interest" description="Disordered" evidence="2">
    <location>
        <begin position="394"/>
        <end position="462"/>
    </location>
</feature>
<dbReference type="PANTHER" id="PTHR33050:SF7">
    <property type="entry name" value="RIBONUCLEASE H"/>
    <property type="match status" value="1"/>
</dbReference>
<dbReference type="InterPro" id="IPR013762">
    <property type="entry name" value="Integrase-like_cat_sf"/>
</dbReference>
<organism evidence="4 5">
    <name type="scientific">Prorocentrum cordatum</name>
    <dbReference type="NCBI Taxonomy" id="2364126"/>
    <lineage>
        <taxon>Eukaryota</taxon>
        <taxon>Sar</taxon>
        <taxon>Alveolata</taxon>
        <taxon>Dinophyceae</taxon>
        <taxon>Prorocentrales</taxon>
        <taxon>Prorocentraceae</taxon>
        <taxon>Prorocentrum</taxon>
    </lineage>
</organism>
<dbReference type="Gene3D" id="1.10.443.10">
    <property type="entry name" value="Intergrase catalytic core"/>
    <property type="match status" value="1"/>
</dbReference>
<dbReference type="EMBL" id="CAUYUJ010017263">
    <property type="protein sequence ID" value="CAK0873274.1"/>
    <property type="molecule type" value="Genomic_DNA"/>
</dbReference>
<keyword evidence="5" id="KW-1185">Reference proteome</keyword>
<accession>A0ABN9VJ54</accession>
<sequence>EHSSLPAMSLFPPAAPGVEPAAGFAVPPRAAGGGVGGAESGAGSRGPGGAGVASAGTTAALRGLTFGAAARSLGFSEDLLKPYVEALGGAWESTSVSDVYGSLDGDMYEALWAVKTEEGVDITPIARGQLRASLRGLAHAVGLPPPLLGDMPPVVSQGPLQAPQAAAAAPAQQPEVYEMSSVIDQGSKIKFTMLPALKLKELNANYVRETGRPPRDYEDTTDVQLSALAARLAAGEAPHVDFSVFGPFGKRIQRLMNFQADVWVSGQLVKKKLAGPENFETWRKGWRVFRVAAIKLQLSRPGPIDDFEEGVRLLNSTFPRDWGAVFLTVCHCLEERWHQVRTKIEDLVEKGKFQGDFDRERPWEAVFSYTAYDSGQDSQWWKIHLELPCLTGRTGGRSRTSEVEGGPSAVDQIERQSDKRAADHRGDGSERPTGAGAKRAKKAKSHWQQVRDNNAAGETKDGRFTKHQGVELCFNWNRNYPYKDGLSQAGYLNKHCPNKASGPAGRAGGAAGGPAGAAGRADDAARARALPGRRGLARAWGSHLGALAKLQRRLGELRARGGQRARRGDAPAAARPTPPALAQPAGYPGQDMWDRRRVRPRRPPGEPEGPSAREERSAQDALCTAGLRNPHRVVKAWGDLQEAMAVVRAALLRARAREPALVGMVGARGQRPSRAPPPESAVASARAEVAAALGLGMAQAEEHHPSSPLRHEIFAECARRSKDPDVHVPIWLREGAPMGIRRAIAPGGHFPLAAAEATLSVDAFRREFCFSGNHRSFVDDFGENEAPTLPLVREYLEKGFGRAFPSREAAEEVFGPTCPAPLGNVRKRKQGGDGWKNRIIQDLKASRVNLLSSTPERAVLPRGIDHAVDMATLFTADGADHGEILVIDFSDAFMSCPLHESERPYNCAEVRGLEAENDYTFIVWAVLGFGGKANPLVWARVASAAARTAQALTLSGGLRLQLYVDDPALAVQGPPRACEQEFDLALLWWLVLGLRIAWKKGRHAHGPLRGGPRPALEHEWIGIRFAMAEDCAVMGLTQNFIDELLELLRHFMAKKGHAPIKQARSLVGKAARVAQIIPAATPFAAALWAALTGALRQANAGKRESPPNTVPLQRFFTAARWFRALLEPVDEARRPECFFPLERRVYPRPDAVQWPRSRYHVEFDACPWGGGAALFEGATPVEWFATSWDHEVLDVFGAVLGLAKYQSLWEFITLLLALIIWRCHAEHAVLYVLGDNVAALQDAMQLKGSGDMLVVARGIAWRAARWPLHFECAHLPKELNLVADSLSRLAAVPPAAFPARLHGVPRSPVPAWRQAMKAAPPLGSRGKGPRGRGGAAPAGAQRASGGRPGAPLGNSERTLAGAQNSLGGGWAPPGNSERTLAGAQNSPGGGRAPPVGRLRAVAHGAPRAPCAPSSHGGIWQPAWQDANGVRLGRIQGEAARPSIPGLRGEAPGRRQYRRGCLADLTSAQAQARALEQFDAEVLATTTANSEASRRRTLKAIFEQWGVEMIPLTRPEIRRLGASLKAGGYRSAALYLSLAKKMHVQADLDFPPSLGQALAEARRSCERGLGPDRKVEGIAMETLAQLRTDATPLVAGGPANPRLALLAGAWWLTREIELSAAPAHMVTFHAGTDGRLASTWLLPASKTDTRALGVARTHGCCCGAGVFGNACPAHALWAQRSWLRARFPARHSADGLPAPDLALFPDPEGKVCEKDAVVATIRAAAEALGLPAVSADGLHLWGGHSLGVSGAQSLARAGLDIWLIQLLGRWGSDAVLGYIRAAPLAVSTAWALRASCGASPGASVSLSLDEVAGQLAATSTGHQARREGATGPATASRLDDLLERVRCLESSAGAGSQERATIRLDVAEIKRHLDWESLRLRAISEESCQGAPASPSAGLGEDVALVRNEASGVYHAVLVFDAAGEDSQGLCRCLWHFECGRNAVRVSALPRLYKDLCGRCFPVLRRARKAVLCGSAGPGSAGQ</sequence>
<reference evidence="4" key="1">
    <citation type="submission" date="2023-10" db="EMBL/GenBank/DDBJ databases">
        <authorList>
            <person name="Chen Y."/>
            <person name="Shah S."/>
            <person name="Dougan E. K."/>
            <person name="Thang M."/>
            <person name="Chan C."/>
        </authorList>
    </citation>
    <scope>NUCLEOTIDE SEQUENCE [LARGE SCALE GENOMIC DNA]</scope>
</reference>
<feature type="region of interest" description="Disordered" evidence="2">
    <location>
        <begin position="503"/>
        <end position="526"/>
    </location>
</feature>
<feature type="region of interest" description="Disordered" evidence="2">
    <location>
        <begin position="32"/>
        <end position="54"/>
    </location>
</feature>
<dbReference type="InterPro" id="IPR052055">
    <property type="entry name" value="Hepadnavirus_pol/RT"/>
</dbReference>
<dbReference type="SUPFAM" id="SSF56349">
    <property type="entry name" value="DNA breaking-rejoining enzymes"/>
    <property type="match status" value="1"/>
</dbReference>
<feature type="non-terminal residue" evidence="4">
    <location>
        <position position="1982"/>
    </location>
</feature>
<feature type="compositionally biased region" description="Polar residues" evidence="2">
    <location>
        <begin position="1376"/>
        <end position="1386"/>
    </location>
</feature>
<evidence type="ECO:0000256" key="2">
    <source>
        <dbReference type="SAM" id="MobiDB-lite"/>
    </source>
</evidence>
<proteinExistence type="predicted"/>
<dbReference type="Proteomes" id="UP001189429">
    <property type="component" value="Unassembled WGS sequence"/>
</dbReference>
<feature type="compositionally biased region" description="Polar residues" evidence="2">
    <location>
        <begin position="1355"/>
        <end position="1365"/>
    </location>
</feature>
<evidence type="ECO:0000256" key="1">
    <source>
        <dbReference type="ARBA" id="ARBA00023172"/>
    </source>
</evidence>
<feature type="compositionally biased region" description="Gly residues" evidence="2">
    <location>
        <begin position="505"/>
        <end position="516"/>
    </location>
</feature>
<dbReference type="PANTHER" id="PTHR33050">
    <property type="entry name" value="REVERSE TRANSCRIPTASE DOMAIN-CONTAINING PROTEIN"/>
    <property type="match status" value="1"/>
</dbReference>
<dbReference type="InterPro" id="IPR043128">
    <property type="entry name" value="Rev_trsase/Diguanyl_cyclase"/>
</dbReference>
<feature type="domain" description="Reverse transcriptase" evidence="3">
    <location>
        <begin position="883"/>
        <end position="1019"/>
    </location>
</feature>
<gene>
    <name evidence="4" type="ORF">PCOR1329_LOCUS58531</name>
</gene>
<name>A0ABN9VJ54_9DINO</name>
<feature type="compositionally biased region" description="Basic and acidic residues" evidence="2">
    <location>
        <begin position="412"/>
        <end position="430"/>
    </location>
</feature>
<keyword evidence="1" id="KW-0233">DNA recombination</keyword>
<evidence type="ECO:0000313" key="4">
    <source>
        <dbReference type="EMBL" id="CAK0873274.1"/>
    </source>
</evidence>
<comment type="caution">
    <text evidence="4">The sequence shown here is derived from an EMBL/GenBank/DDBJ whole genome shotgun (WGS) entry which is preliminary data.</text>
</comment>
<dbReference type="InterPro" id="IPR000477">
    <property type="entry name" value="RT_dom"/>
</dbReference>
<dbReference type="InterPro" id="IPR011010">
    <property type="entry name" value="DNA_brk_join_enz"/>
</dbReference>
<feature type="non-terminal residue" evidence="4">
    <location>
        <position position="1"/>
    </location>
</feature>
<dbReference type="Gene3D" id="3.30.70.270">
    <property type="match status" value="1"/>
</dbReference>
<feature type="compositionally biased region" description="Gly residues" evidence="2">
    <location>
        <begin position="32"/>
        <end position="51"/>
    </location>
</feature>